<dbReference type="EMBL" id="QRMZ01000018">
    <property type="protein sequence ID" value="RHK05507.1"/>
    <property type="molecule type" value="Genomic_DNA"/>
</dbReference>
<comment type="caution">
    <text evidence="2">The sequence shown here is derived from an EMBL/GenBank/DDBJ whole genome shotgun (WGS) entry which is preliminary data.</text>
</comment>
<evidence type="ECO:0000313" key="3">
    <source>
        <dbReference type="Proteomes" id="UP000286288"/>
    </source>
</evidence>
<name>A0A415EQ79_ENTCA</name>
<dbReference type="InterPro" id="IPR000600">
    <property type="entry name" value="ROK"/>
</dbReference>
<dbReference type="CDD" id="cd24152">
    <property type="entry name" value="ASKHA_NBD_ROK-like"/>
    <property type="match status" value="1"/>
</dbReference>
<dbReference type="InterPro" id="IPR043129">
    <property type="entry name" value="ATPase_NBD"/>
</dbReference>
<dbReference type="RefSeq" id="WP_151195995.1">
    <property type="nucleotide sequence ID" value="NZ_JADMFW010000010.1"/>
</dbReference>
<dbReference type="AlphaFoldDB" id="A0A415EQ79"/>
<organism evidence="2 3">
    <name type="scientific">Enterococcus casseliflavus</name>
    <name type="common">Enterococcus flavescens</name>
    <dbReference type="NCBI Taxonomy" id="37734"/>
    <lineage>
        <taxon>Bacteria</taxon>
        <taxon>Bacillati</taxon>
        <taxon>Bacillota</taxon>
        <taxon>Bacilli</taxon>
        <taxon>Lactobacillales</taxon>
        <taxon>Enterococcaceae</taxon>
        <taxon>Enterococcus</taxon>
    </lineage>
</organism>
<dbReference type="PANTHER" id="PTHR18964">
    <property type="entry name" value="ROK (REPRESSOR, ORF, KINASE) FAMILY"/>
    <property type="match status" value="1"/>
</dbReference>
<comment type="similarity">
    <text evidence="1">Belongs to the ROK (NagC/XylR) family.</text>
</comment>
<dbReference type="Proteomes" id="UP000286288">
    <property type="component" value="Unassembled WGS sequence"/>
</dbReference>
<evidence type="ECO:0000256" key="1">
    <source>
        <dbReference type="ARBA" id="ARBA00006479"/>
    </source>
</evidence>
<protein>
    <submittedName>
        <fullName evidence="2">ROK family protein</fullName>
    </submittedName>
</protein>
<evidence type="ECO:0000313" key="2">
    <source>
        <dbReference type="EMBL" id="RHK05507.1"/>
    </source>
</evidence>
<dbReference type="Gene3D" id="3.30.420.40">
    <property type="match status" value="2"/>
</dbReference>
<proteinExistence type="inferred from homology"/>
<dbReference type="SUPFAM" id="SSF53067">
    <property type="entry name" value="Actin-like ATPase domain"/>
    <property type="match status" value="1"/>
</dbReference>
<dbReference type="Pfam" id="PF00480">
    <property type="entry name" value="ROK"/>
    <property type="match status" value="1"/>
</dbReference>
<sequence length="301" mass="31895">MAHLVYLGIDIGGTHIKTGWVKHNEVSKRRTILTPAALEPFKEAIKGLLQSYARQVSFTKVAIAVPGSVNETGTVFFGGALPYLDGVNLPELICQLSDGMVTEVTVENDAKAAALGEMKAGNLQGIQNGAAIILGTGVGVGLCLNGTLYRGHHGQAGEVSFMIRDRQMRGADSFVGIGLSAVGLIERLATSMAVAPEGPLVFDTLTKTADPEAEALFLAYTKEIAVLCFDLQCLLALEKIVIGGGISRQPRLIEAIASSYQAIFKTAPIIEKTLQPVAIQAAYFQADANLIGAAKEEPWDE</sequence>
<dbReference type="PANTHER" id="PTHR18964:SF170">
    <property type="entry name" value="SUGAR KINASE"/>
    <property type="match status" value="1"/>
</dbReference>
<gene>
    <name evidence="2" type="ORF">DW084_13030</name>
</gene>
<accession>A0A415EQ79</accession>
<reference evidence="2 3" key="1">
    <citation type="submission" date="2018-08" db="EMBL/GenBank/DDBJ databases">
        <title>A genome reference for cultivated species of the human gut microbiota.</title>
        <authorList>
            <person name="Zou Y."/>
            <person name="Xue W."/>
            <person name="Luo G."/>
        </authorList>
    </citation>
    <scope>NUCLEOTIDE SEQUENCE [LARGE SCALE GENOMIC DNA]</scope>
    <source>
        <strain evidence="2 3">AF48-16</strain>
    </source>
</reference>